<organism evidence="3 4">
    <name type="scientific">Pseudogulbenkiania ferrooxidans 2002</name>
    <dbReference type="NCBI Taxonomy" id="279714"/>
    <lineage>
        <taxon>Bacteria</taxon>
        <taxon>Pseudomonadati</taxon>
        <taxon>Pseudomonadota</taxon>
        <taxon>Betaproteobacteria</taxon>
        <taxon>Neisseriales</taxon>
        <taxon>Chromobacteriaceae</taxon>
        <taxon>Pseudogulbenkiania</taxon>
    </lineage>
</organism>
<feature type="region of interest" description="Disordered" evidence="1">
    <location>
        <begin position="69"/>
        <end position="96"/>
    </location>
</feature>
<dbReference type="AlphaFoldDB" id="B9Z3E4"/>
<evidence type="ECO:0000256" key="1">
    <source>
        <dbReference type="SAM" id="MobiDB-lite"/>
    </source>
</evidence>
<keyword evidence="4" id="KW-1185">Reference proteome</keyword>
<keyword evidence="2" id="KW-0732">Signal</keyword>
<evidence type="ECO:0000313" key="3">
    <source>
        <dbReference type="EMBL" id="EEG08371.1"/>
    </source>
</evidence>
<evidence type="ECO:0000256" key="2">
    <source>
        <dbReference type="SAM" id="SignalP"/>
    </source>
</evidence>
<sequence length="96" mass="10195" precursor="true">MKRMLSCLAGCLLVTSALAAGLITPRSDAFAQCQQAAQRTAQPAPGKNNLTRDEQAKLAAHLDMLAEQTLQLDTPSQAGKASHYTARRSKQAGELS</sequence>
<proteinExistence type="predicted"/>
<accession>B9Z3E4</accession>
<name>B9Z3E4_9NEIS</name>
<feature type="compositionally biased region" description="Polar residues" evidence="1">
    <location>
        <begin position="69"/>
        <end position="79"/>
    </location>
</feature>
<evidence type="ECO:0000313" key="4">
    <source>
        <dbReference type="Proteomes" id="UP000003165"/>
    </source>
</evidence>
<dbReference type="EMBL" id="ACIS01000005">
    <property type="protein sequence ID" value="EEG08371.1"/>
    <property type="molecule type" value="Genomic_DNA"/>
</dbReference>
<protein>
    <submittedName>
        <fullName evidence="3">Uncharacterized protein</fullName>
    </submittedName>
</protein>
<dbReference type="RefSeq" id="WP_008953899.1">
    <property type="nucleotide sequence ID" value="NZ_ACIS01000005.1"/>
</dbReference>
<feature type="chain" id="PRO_5002893769" evidence="2">
    <location>
        <begin position="20"/>
        <end position="96"/>
    </location>
</feature>
<comment type="caution">
    <text evidence="3">The sequence shown here is derived from an EMBL/GenBank/DDBJ whole genome shotgun (WGS) entry which is preliminary data.</text>
</comment>
<feature type="signal peptide" evidence="2">
    <location>
        <begin position="1"/>
        <end position="19"/>
    </location>
</feature>
<reference evidence="3 4" key="1">
    <citation type="submission" date="2009-02" db="EMBL/GenBank/DDBJ databases">
        <title>Sequencing of the draft genome and assembly of Lutiella nitroferrum 2002.</title>
        <authorList>
            <consortium name="US DOE Joint Genome Institute (JGI-PGF)"/>
            <person name="Lucas S."/>
            <person name="Copeland A."/>
            <person name="Lapidus A."/>
            <person name="Glavina del Rio T."/>
            <person name="Tice H."/>
            <person name="Bruce D."/>
            <person name="Goodwin L."/>
            <person name="Pitluck S."/>
            <person name="Larimer F."/>
            <person name="Land M.L."/>
            <person name="Hauser L."/>
            <person name="Coates J.D."/>
        </authorList>
    </citation>
    <scope>NUCLEOTIDE SEQUENCE [LARGE SCALE GENOMIC DNA]</scope>
    <source>
        <strain evidence="3 4">2002</strain>
    </source>
</reference>
<dbReference type="Proteomes" id="UP000003165">
    <property type="component" value="Unassembled WGS sequence"/>
</dbReference>
<gene>
    <name evidence="3" type="ORF">FuraDRAFT_1879</name>
</gene>